<reference evidence="2 3" key="1">
    <citation type="journal article" date="2021" name="BMC Genomics">
        <title>Datura genome reveals duplications of psychoactive alkaloid biosynthetic genes and high mutation rate following tissue culture.</title>
        <authorList>
            <person name="Rajewski A."/>
            <person name="Carter-House D."/>
            <person name="Stajich J."/>
            <person name="Litt A."/>
        </authorList>
    </citation>
    <scope>NUCLEOTIDE SEQUENCE [LARGE SCALE GENOMIC DNA]</scope>
    <source>
        <strain evidence="2">AR-01</strain>
    </source>
</reference>
<evidence type="ECO:0000313" key="3">
    <source>
        <dbReference type="Proteomes" id="UP000823775"/>
    </source>
</evidence>
<evidence type="ECO:0000313" key="2">
    <source>
        <dbReference type="EMBL" id="MCD7472679.1"/>
    </source>
</evidence>
<sequence>MNPLESAAGGQALEKTYEELYTLLNRISQGNPKWNADSSRGGTRKAAGVLEVD</sequence>
<comment type="caution">
    <text evidence="2">The sequence shown here is derived from an EMBL/GenBank/DDBJ whole genome shotgun (WGS) entry which is preliminary data.</text>
</comment>
<organism evidence="2 3">
    <name type="scientific">Datura stramonium</name>
    <name type="common">Jimsonweed</name>
    <name type="synonym">Common thornapple</name>
    <dbReference type="NCBI Taxonomy" id="4076"/>
    <lineage>
        <taxon>Eukaryota</taxon>
        <taxon>Viridiplantae</taxon>
        <taxon>Streptophyta</taxon>
        <taxon>Embryophyta</taxon>
        <taxon>Tracheophyta</taxon>
        <taxon>Spermatophyta</taxon>
        <taxon>Magnoliopsida</taxon>
        <taxon>eudicotyledons</taxon>
        <taxon>Gunneridae</taxon>
        <taxon>Pentapetalae</taxon>
        <taxon>asterids</taxon>
        <taxon>lamiids</taxon>
        <taxon>Solanales</taxon>
        <taxon>Solanaceae</taxon>
        <taxon>Solanoideae</taxon>
        <taxon>Datureae</taxon>
        <taxon>Datura</taxon>
    </lineage>
</organism>
<accession>A0ABS8TMA8</accession>
<dbReference type="EMBL" id="JACEIK010001860">
    <property type="protein sequence ID" value="MCD7472679.1"/>
    <property type="molecule type" value="Genomic_DNA"/>
</dbReference>
<evidence type="ECO:0000256" key="1">
    <source>
        <dbReference type="SAM" id="MobiDB-lite"/>
    </source>
</evidence>
<protein>
    <submittedName>
        <fullName evidence="2">Uncharacterized protein</fullName>
    </submittedName>
</protein>
<feature type="region of interest" description="Disordered" evidence="1">
    <location>
        <begin position="31"/>
        <end position="53"/>
    </location>
</feature>
<gene>
    <name evidence="2" type="ORF">HAX54_013993</name>
</gene>
<dbReference type="Proteomes" id="UP000823775">
    <property type="component" value="Unassembled WGS sequence"/>
</dbReference>
<proteinExistence type="predicted"/>
<feature type="non-terminal residue" evidence="2">
    <location>
        <position position="53"/>
    </location>
</feature>
<name>A0ABS8TMA8_DATST</name>
<feature type="compositionally biased region" description="Polar residues" evidence="1">
    <location>
        <begin position="31"/>
        <end position="41"/>
    </location>
</feature>
<keyword evidence="3" id="KW-1185">Reference proteome</keyword>